<dbReference type="AlphaFoldDB" id="A0A9J6ZTX0"/>
<dbReference type="KEGG" id="alkq:M9189_05805"/>
<dbReference type="InterPro" id="IPR008333">
    <property type="entry name" value="Cbr1-like_FAD-bd_dom"/>
</dbReference>
<evidence type="ECO:0000259" key="1">
    <source>
        <dbReference type="PROSITE" id="PS51384"/>
    </source>
</evidence>
<dbReference type="Proteomes" id="UP001056426">
    <property type="component" value="Chromosome"/>
</dbReference>
<dbReference type="InterPro" id="IPR001433">
    <property type="entry name" value="OxRdtase_FAD/NAD-bd"/>
</dbReference>
<dbReference type="PANTHER" id="PTHR47354">
    <property type="entry name" value="NADH OXIDOREDUCTASE HCR"/>
    <property type="match status" value="1"/>
</dbReference>
<evidence type="ECO:0000313" key="3">
    <source>
        <dbReference type="Proteomes" id="UP001056426"/>
    </source>
</evidence>
<dbReference type="Pfam" id="PF00970">
    <property type="entry name" value="FAD_binding_6"/>
    <property type="match status" value="1"/>
</dbReference>
<dbReference type="InterPro" id="IPR017938">
    <property type="entry name" value="Riboflavin_synthase-like_b-brl"/>
</dbReference>
<gene>
    <name evidence="2" type="ORF">M9189_05805</name>
</gene>
<dbReference type="PROSITE" id="PS51384">
    <property type="entry name" value="FAD_FR"/>
    <property type="match status" value="1"/>
</dbReference>
<dbReference type="PRINTS" id="PR00410">
    <property type="entry name" value="PHEHYDRXLASE"/>
</dbReference>
<dbReference type="Gene3D" id="3.40.50.80">
    <property type="entry name" value="Nucleotide-binding domain of ferredoxin-NADP reductase (FNR) module"/>
    <property type="match status" value="1"/>
</dbReference>
<dbReference type="SUPFAM" id="SSF52343">
    <property type="entry name" value="Ferredoxin reductase-like, C-terminal NADP-linked domain"/>
    <property type="match status" value="1"/>
</dbReference>
<reference evidence="2" key="2">
    <citation type="submission" date="2022-06" db="EMBL/GenBank/DDBJ databases">
        <title>Xiashengella guii gen. nov. sp. nov., a bacterium isolated form anaerobic digestion tank.</title>
        <authorList>
            <person name="Huang H."/>
        </authorList>
    </citation>
    <scope>NUCLEOTIDE SEQUENCE</scope>
    <source>
        <strain evidence="2">Ai-910</strain>
    </source>
</reference>
<dbReference type="Gene3D" id="2.40.30.10">
    <property type="entry name" value="Translation factors"/>
    <property type="match status" value="1"/>
</dbReference>
<protein>
    <submittedName>
        <fullName evidence="2">FAD-binding oxidoreductase</fullName>
    </submittedName>
</protein>
<dbReference type="InterPro" id="IPR039261">
    <property type="entry name" value="FNR_nucleotide-bd"/>
</dbReference>
<feature type="domain" description="FAD-binding FR-type" evidence="1">
    <location>
        <begin position="4"/>
        <end position="100"/>
    </location>
</feature>
<proteinExistence type="predicted"/>
<dbReference type="RefSeq" id="WP_250725345.1">
    <property type="nucleotide sequence ID" value="NZ_CP098400.1"/>
</dbReference>
<dbReference type="PANTHER" id="PTHR47354:SF5">
    <property type="entry name" value="PROTEIN RFBI"/>
    <property type="match status" value="1"/>
</dbReference>
<reference evidence="2" key="1">
    <citation type="submission" date="2022-05" db="EMBL/GenBank/DDBJ databases">
        <authorList>
            <person name="Sun X."/>
        </authorList>
    </citation>
    <scope>NUCLEOTIDE SEQUENCE</scope>
    <source>
        <strain evidence="2">Ai-910</strain>
    </source>
</reference>
<keyword evidence="3" id="KW-1185">Reference proteome</keyword>
<organism evidence="2 3">
    <name type="scientific">Xiashengella succiniciproducens</name>
    <dbReference type="NCBI Taxonomy" id="2949635"/>
    <lineage>
        <taxon>Bacteria</taxon>
        <taxon>Pseudomonadati</taxon>
        <taxon>Bacteroidota</taxon>
        <taxon>Bacteroidia</taxon>
        <taxon>Marinilabiliales</taxon>
        <taxon>Marinilabiliaceae</taxon>
        <taxon>Xiashengella</taxon>
    </lineage>
</organism>
<dbReference type="Pfam" id="PF00175">
    <property type="entry name" value="NAD_binding_1"/>
    <property type="match status" value="1"/>
</dbReference>
<dbReference type="InterPro" id="IPR017927">
    <property type="entry name" value="FAD-bd_FR_type"/>
</dbReference>
<name>A0A9J6ZTX0_9BACT</name>
<dbReference type="SUPFAM" id="SSF63380">
    <property type="entry name" value="Riboflavin synthase domain-like"/>
    <property type="match status" value="1"/>
</dbReference>
<accession>A0A9J6ZTX0</accession>
<dbReference type="PRINTS" id="PR00371">
    <property type="entry name" value="FPNCR"/>
</dbReference>
<dbReference type="InterPro" id="IPR050415">
    <property type="entry name" value="MRET"/>
</dbReference>
<dbReference type="InterPro" id="IPR001709">
    <property type="entry name" value="Flavoprot_Pyr_Nucl_cyt_Rdtase"/>
</dbReference>
<dbReference type="GO" id="GO:0016491">
    <property type="term" value="F:oxidoreductase activity"/>
    <property type="evidence" value="ECO:0007669"/>
    <property type="project" value="InterPro"/>
</dbReference>
<dbReference type="EMBL" id="CP098400">
    <property type="protein sequence ID" value="URW80864.1"/>
    <property type="molecule type" value="Genomic_DNA"/>
</dbReference>
<evidence type="ECO:0000313" key="2">
    <source>
        <dbReference type="EMBL" id="URW80864.1"/>
    </source>
</evidence>
<sequence>MNRADYGIHKLISIENITRTVFKLRFERNGLEFVPGQHISVGPESLGYTREYSVYSGAEDPWLEVLVKEVIDGWVSPQLRRLQPGDGLMVEAPLGYFRIAGNMSGKHLFVATGTGIAPFHSFVRTFPELDYHLIHGVTDASEACERDLYGNRLTLCTSRAADGNYHGRVTAWLEDNKLDVYDHFYLCGNRKMINDAFQILMSRGIKPDNIHAEAYF</sequence>